<feature type="active site" evidence="4">
    <location>
        <position position="177"/>
    </location>
</feature>
<feature type="domain" description="Pectinesterase catalytic" evidence="6">
    <location>
        <begin position="163"/>
        <end position="312"/>
    </location>
</feature>
<dbReference type="InterPro" id="IPR012334">
    <property type="entry name" value="Pectin_lyas_fold"/>
</dbReference>
<proteinExistence type="inferred from homology"/>
<evidence type="ECO:0000313" key="8">
    <source>
        <dbReference type="Proteomes" id="UP000535838"/>
    </source>
</evidence>
<dbReference type="Proteomes" id="UP000535838">
    <property type="component" value="Unassembled WGS sequence"/>
</dbReference>
<dbReference type="GO" id="GO:0045490">
    <property type="term" value="P:pectin catabolic process"/>
    <property type="evidence" value="ECO:0007669"/>
    <property type="project" value="UniProtKB-UniRule"/>
</dbReference>
<dbReference type="InterPro" id="IPR011050">
    <property type="entry name" value="Pectin_lyase_fold/virulence"/>
</dbReference>
<dbReference type="GO" id="GO:0042545">
    <property type="term" value="P:cell wall modification"/>
    <property type="evidence" value="ECO:0007669"/>
    <property type="project" value="UniProtKB-UniRule"/>
</dbReference>
<protein>
    <recommendedName>
        <fullName evidence="5">Pectinesterase</fullName>
        <ecNumber evidence="5">3.1.1.11</ecNumber>
    </recommendedName>
</protein>
<feature type="domain" description="Pectinesterase catalytic" evidence="6">
    <location>
        <begin position="1"/>
        <end position="138"/>
    </location>
</feature>
<gene>
    <name evidence="7" type="ORF">H7B67_12710</name>
</gene>
<dbReference type="UniPathway" id="UPA00545">
    <property type="reaction ID" value="UER00823"/>
</dbReference>
<name>A0A841SSR2_9BACL</name>
<keyword evidence="3 5" id="KW-0063">Aspartyl esterase</keyword>
<evidence type="ECO:0000256" key="1">
    <source>
        <dbReference type="ARBA" id="ARBA00008891"/>
    </source>
</evidence>
<keyword evidence="2 5" id="KW-0378">Hydrolase</keyword>
<dbReference type="GO" id="GO:0009279">
    <property type="term" value="C:cell outer membrane"/>
    <property type="evidence" value="ECO:0007669"/>
    <property type="project" value="TreeGrafter"/>
</dbReference>
<reference evidence="7 8" key="1">
    <citation type="submission" date="2020-08" db="EMBL/GenBank/DDBJ databases">
        <title>Cohnella phylogeny.</title>
        <authorList>
            <person name="Dunlap C."/>
        </authorList>
    </citation>
    <scope>NUCLEOTIDE SEQUENCE [LARGE SCALE GENOMIC DNA]</scope>
    <source>
        <strain evidence="7 8">DSM 25241</strain>
    </source>
</reference>
<evidence type="ECO:0000256" key="5">
    <source>
        <dbReference type="RuleBase" id="RU000589"/>
    </source>
</evidence>
<evidence type="ECO:0000259" key="6">
    <source>
        <dbReference type="Pfam" id="PF01095"/>
    </source>
</evidence>
<dbReference type="InterPro" id="IPR033131">
    <property type="entry name" value="Pectinesterase_Asp_AS"/>
</dbReference>
<dbReference type="EC" id="3.1.1.11" evidence="5"/>
<dbReference type="PANTHER" id="PTHR31321">
    <property type="entry name" value="ACYL-COA THIOESTER HYDROLASE YBHC-RELATED"/>
    <property type="match status" value="1"/>
</dbReference>
<evidence type="ECO:0000256" key="4">
    <source>
        <dbReference type="PROSITE-ProRule" id="PRU10040"/>
    </source>
</evidence>
<dbReference type="Pfam" id="PF01095">
    <property type="entry name" value="Pectinesterase"/>
    <property type="match status" value="2"/>
</dbReference>
<dbReference type="PROSITE" id="PS00503">
    <property type="entry name" value="PECTINESTERASE_2"/>
    <property type="match status" value="1"/>
</dbReference>
<comment type="catalytic activity">
    <reaction evidence="5">
        <text>[(1-&gt;4)-alpha-D-galacturonosyl methyl ester](n) + n H2O = [(1-&gt;4)-alpha-D-galacturonosyl](n) + n methanol + n H(+)</text>
        <dbReference type="Rhea" id="RHEA:22380"/>
        <dbReference type="Rhea" id="RHEA-COMP:14570"/>
        <dbReference type="Rhea" id="RHEA-COMP:14573"/>
        <dbReference type="ChEBI" id="CHEBI:15377"/>
        <dbReference type="ChEBI" id="CHEBI:15378"/>
        <dbReference type="ChEBI" id="CHEBI:17790"/>
        <dbReference type="ChEBI" id="CHEBI:140522"/>
        <dbReference type="ChEBI" id="CHEBI:140523"/>
        <dbReference type="EC" id="3.1.1.11"/>
    </reaction>
</comment>
<dbReference type="PANTHER" id="PTHR31321:SF57">
    <property type="entry name" value="PECTINESTERASE 53-RELATED"/>
    <property type="match status" value="1"/>
</dbReference>
<organism evidence="7 8">
    <name type="scientific">Cohnella thailandensis</name>
    <dbReference type="NCBI Taxonomy" id="557557"/>
    <lineage>
        <taxon>Bacteria</taxon>
        <taxon>Bacillati</taxon>
        <taxon>Bacillota</taxon>
        <taxon>Bacilli</taxon>
        <taxon>Bacillales</taxon>
        <taxon>Paenibacillaceae</taxon>
        <taxon>Cohnella</taxon>
    </lineage>
</organism>
<dbReference type="EMBL" id="JACJVQ010000008">
    <property type="protein sequence ID" value="MBB6634974.1"/>
    <property type="molecule type" value="Genomic_DNA"/>
</dbReference>
<evidence type="ECO:0000256" key="3">
    <source>
        <dbReference type="ARBA" id="ARBA00023085"/>
    </source>
</evidence>
<dbReference type="SUPFAM" id="SSF51126">
    <property type="entry name" value="Pectin lyase-like"/>
    <property type="match status" value="1"/>
</dbReference>
<evidence type="ECO:0000256" key="2">
    <source>
        <dbReference type="ARBA" id="ARBA00022801"/>
    </source>
</evidence>
<dbReference type="InterPro" id="IPR000070">
    <property type="entry name" value="Pectinesterase_cat"/>
</dbReference>
<evidence type="ECO:0000313" key="7">
    <source>
        <dbReference type="EMBL" id="MBB6634974.1"/>
    </source>
</evidence>
<dbReference type="AlphaFoldDB" id="A0A841SSR2"/>
<sequence length="334" mass="36420">MVVAKDGSGDFVTIQEAVDSITQASEERVDIVVKEGEYREKLVVDRPNVTLTGAGADKTFIRWDDHARKTFPDGELYHTFNSYTALIGGDGVACEGITFANDAGPGERVGQAIAAYVDGDRATFRRCRFLGWQDTLFTGPLPPNPLDRSTFGGPREGKPLRPSRQYYEDCYIEGDVDFIFGSATAVFYRCEIRSKGGENPSKEAGERTYGWITAASTPADSAYGYVFLECRLTGETPPGTVYLGRPWRERARIAFIRCELGEHIHPAGWEDWSGRGEAGGVVFSEYANKGPGAASVNGRVSWSSALTKESAETLSPSLVLAGSDGWNPLWNVAD</sequence>
<accession>A0A841SSR2</accession>
<comment type="pathway">
    <text evidence="5">Glycan metabolism; pectin degradation; 2-dehydro-3-deoxy-D-gluconate from pectin: step 1/5.</text>
</comment>
<dbReference type="Gene3D" id="2.160.20.10">
    <property type="entry name" value="Single-stranded right-handed beta-helix, Pectin lyase-like"/>
    <property type="match status" value="1"/>
</dbReference>
<comment type="caution">
    <text evidence="7">The sequence shown here is derived from an EMBL/GenBank/DDBJ whole genome shotgun (WGS) entry which is preliminary data.</text>
</comment>
<comment type="similarity">
    <text evidence="1">Belongs to the pectinesterase family.</text>
</comment>
<dbReference type="GO" id="GO:0030599">
    <property type="term" value="F:pectinesterase activity"/>
    <property type="evidence" value="ECO:0007669"/>
    <property type="project" value="UniProtKB-UniRule"/>
</dbReference>
<keyword evidence="8" id="KW-1185">Reference proteome</keyword>